<comment type="caution">
    <text evidence="4">The sequence shown here is derived from an EMBL/GenBank/DDBJ whole genome shotgun (WGS) entry which is preliminary data.</text>
</comment>
<dbReference type="AlphaFoldDB" id="A0AAV1QQE6"/>
<evidence type="ECO:0000313" key="4">
    <source>
        <dbReference type="EMBL" id="CAK7323198.1"/>
    </source>
</evidence>
<evidence type="ECO:0000256" key="2">
    <source>
        <dbReference type="ARBA" id="ARBA00022801"/>
    </source>
</evidence>
<dbReference type="SUPFAM" id="SSF142535">
    <property type="entry name" value="AF0625-like"/>
    <property type="match status" value="1"/>
</dbReference>
<dbReference type="Proteomes" id="UP001314170">
    <property type="component" value="Unassembled WGS sequence"/>
</dbReference>
<dbReference type="Pfam" id="PF04414">
    <property type="entry name" value="tRNA_deacylase"/>
    <property type="match status" value="1"/>
</dbReference>
<reference evidence="4 5" key="1">
    <citation type="submission" date="2024-01" db="EMBL/GenBank/DDBJ databases">
        <authorList>
            <person name="Waweru B."/>
        </authorList>
    </citation>
    <scope>NUCLEOTIDE SEQUENCE [LARGE SCALE GENOMIC DNA]</scope>
</reference>
<dbReference type="Gene3D" id="3.40.630.50">
    <property type="entry name" value="AF0625-like"/>
    <property type="match status" value="1"/>
</dbReference>
<dbReference type="InterPro" id="IPR007508">
    <property type="entry name" value="DtdA"/>
</dbReference>
<evidence type="ECO:0000256" key="3">
    <source>
        <dbReference type="ARBA" id="ARBA00022833"/>
    </source>
</evidence>
<dbReference type="PIRSF" id="PIRSF016210">
    <property type="entry name" value="UCP016210"/>
    <property type="match status" value="1"/>
</dbReference>
<evidence type="ECO:0000256" key="1">
    <source>
        <dbReference type="ARBA" id="ARBA00022723"/>
    </source>
</evidence>
<dbReference type="FunFam" id="3.40.630.50:FF:000001">
    <property type="entry name" value="D-aminoacyl-tRNA deacylase"/>
    <property type="match status" value="1"/>
</dbReference>
<dbReference type="GO" id="GO:0051499">
    <property type="term" value="F:D-aminoacyl-tRNA deacylase activity"/>
    <property type="evidence" value="ECO:0007669"/>
    <property type="project" value="InterPro"/>
</dbReference>
<dbReference type="PANTHER" id="PTHR34667">
    <property type="entry name" value="D-AMINOACYL-TRNA DEACYLASE"/>
    <property type="match status" value="1"/>
</dbReference>
<protein>
    <recommendedName>
        <fullName evidence="6">D-aminoacyl-tRNA deacylase</fullName>
    </recommendedName>
</protein>
<keyword evidence="1" id="KW-0479">Metal-binding</keyword>
<dbReference type="GO" id="GO:0046872">
    <property type="term" value="F:metal ion binding"/>
    <property type="evidence" value="ECO:0007669"/>
    <property type="project" value="UniProtKB-KW"/>
</dbReference>
<dbReference type="GO" id="GO:0019478">
    <property type="term" value="P:D-amino acid catabolic process"/>
    <property type="evidence" value="ECO:0007669"/>
    <property type="project" value="InterPro"/>
</dbReference>
<evidence type="ECO:0000313" key="5">
    <source>
        <dbReference type="Proteomes" id="UP001314170"/>
    </source>
</evidence>
<dbReference type="EMBL" id="CAWUPB010000071">
    <property type="protein sequence ID" value="CAK7323198.1"/>
    <property type="molecule type" value="Genomic_DNA"/>
</dbReference>
<evidence type="ECO:0008006" key="6">
    <source>
        <dbReference type="Google" id="ProtNLM"/>
    </source>
</evidence>
<sequence>MVILLVATTTDTASIGPASALLAMPGWHPGPSLQDAAVSFVNKDLRLIKLDNSLVEEDHLDKRWEEATGELVDEVIFFSKHVASSNRPALTVHPIGTPHVGEGEVLVAGGKPGWAALPNPRIGPWLRLLRTIAESHKLSPEFEVTLEATHHGPLTNSPTMFVEIGKLLPLISTEEYWRRQDAAEAIALSGKDWVLEEELLRETGAGMNNLWEYFSDICHLLSGYSLPMEDPGQSKTQINTEAVHGTWRDAIKVSFEATKSAFPGGEVLAHLDHKSFKSWQRNAVTTFLVEQNIKIGKASDFS</sequence>
<dbReference type="InterPro" id="IPR018033">
    <property type="entry name" value="Deacylase_DtdA_archaea"/>
</dbReference>
<keyword evidence="5" id="KW-1185">Reference proteome</keyword>
<gene>
    <name evidence="4" type="ORF">DCAF_LOCUS815</name>
</gene>
<keyword evidence="3" id="KW-0862">Zinc</keyword>
<organism evidence="4 5">
    <name type="scientific">Dovyalis caffra</name>
    <dbReference type="NCBI Taxonomy" id="77055"/>
    <lineage>
        <taxon>Eukaryota</taxon>
        <taxon>Viridiplantae</taxon>
        <taxon>Streptophyta</taxon>
        <taxon>Embryophyta</taxon>
        <taxon>Tracheophyta</taxon>
        <taxon>Spermatophyta</taxon>
        <taxon>Magnoliopsida</taxon>
        <taxon>eudicotyledons</taxon>
        <taxon>Gunneridae</taxon>
        <taxon>Pentapetalae</taxon>
        <taxon>rosids</taxon>
        <taxon>fabids</taxon>
        <taxon>Malpighiales</taxon>
        <taxon>Salicaceae</taxon>
        <taxon>Flacourtieae</taxon>
        <taxon>Dovyalis</taxon>
    </lineage>
</organism>
<accession>A0AAV1QQE6</accession>
<proteinExistence type="predicted"/>
<keyword evidence="2" id="KW-0378">Hydrolase</keyword>
<name>A0AAV1QQE6_9ROSI</name>
<dbReference type="Gene3D" id="3.40.50.10700">
    <property type="entry name" value="AF0625-like"/>
    <property type="match status" value="1"/>
</dbReference>
<dbReference type="PANTHER" id="PTHR34667:SF5">
    <property type="entry name" value="D-AMINOACYL-TRNA DEACYLASE"/>
    <property type="match status" value="1"/>
</dbReference>